<feature type="domain" description="Cation/H+ exchanger transmembrane" evidence="12">
    <location>
        <begin position="2"/>
        <end position="371"/>
    </location>
</feature>
<proteinExistence type="inferred from homology"/>
<dbReference type="GO" id="GO:0016020">
    <property type="term" value="C:membrane"/>
    <property type="evidence" value="ECO:0007669"/>
    <property type="project" value="UniProtKB-SubCell"/>
</dbReference>
<evidence type="ECO:0000256" key="5">
    <source>
        <dbReference type="ARBA" id="ARBA00022692"/>
    </source>
</evidence>
<feature type="transmembrane region" description="Helical" evidence="11">
    <location>
        <begin position="167"/>
        <end position="186"/>
    </location>
</feature>
<keyword evidence="7" id="KW-0915">Sodium</keyword>
<dbReference type="EMBL" id="BLAF01000025">
    <property type="protein sequence ID" value="GES21672.1"/>
    <property type="molecule type" value="Genomic_DNA"/>
</dbReference>
<dbReference type="GO" id="GO:0015297">
    <property type="term" value="F:antiporter activity"/>
    <property type="evidence" value="ECO:0007669"/>
    <property type="project" value="UniProtKB-KW"/>
</dbReference>
<dbReference type="InterPro" id="IPR006153">
    <property type="entry name" value="Cation/H_exchanger_TM"/>
</dbReference>
<dbReference type="InterPro" id="IPR038770">
    <property type="entry name" value="Na+/solute_symporter_sf"/>
</dbReference>
<keyword evidence="14" id="KW-1185">Reference proteome</keyword>
<gene>
    <name evidence="13" type="ORF">Aple_045680</name>
</gene>
<sequence>MIGELLAGVLLGPSLLGWLWPQAATVIAPDDRVAAAPLNAIAWLGVALLLVLTGMETDLVAVRRLGRPATFIAVGALGLPFAAGLGLGLLVPVSFHGDTATRVSFALFLAVALSISSLPVIARVLSELGMLRSDAGQLILAVAMANDLVGWVALGLVTAVAQAARPTLADAAILVGGVVLLLILAFTVGQRLVDSALRATAGDDGKGADAGGLVVAVVATGVLAALAHFAGADVVIGAYLAGLLLGRSRRFPPSLRRQLEPLTVTILAPVFFATAGLRLDLTTLASFEALAWAGLVLLVATVSKVAGAMGGAALARLDRRDGLVVAVGLNARGAVEVVIASVGLATGVLSSTAYTAVVLMAVLTTVAAPPLLRALRREPARAVS</sequence>
<keyword evidence="10" id="KW-0739">Sodium transport</keyword>
<feature type="transmembrane region" description="Helical" evidence="11">
    <location>
        <begin position="138"/>
        <end position="161"/>
    </location>
</feature>
<accession>A0A5M3XLC1</accession>
<feature type="transmembrane region" description="Helical" evidence="11">
    <location>
        <begin position="289"/>
        <end position="315"/>
    </location>
</feature>
<evidence type="ECO:0000256" key="8">
    <source>
        <dbReference type="ARBA" id="ARBA00023065"/>
    </source>
</evidence>
<keyword evidence="8" id="KW-0406">Ion transport</keyword>
<protein>
    <recommendedName>
        <fullName evidence="12">Cation/H+ exchanger transmembrane domain-containing protein</fullName>
    </recommendedName>
</protein>
<evidence type="ECO:0000256" key="11">
    <source>
        <dbReference type="SAM" id="Phobius"/>
    </source>
</evidence>
<organism evidence="13 14">
    <name type="scientific">Acrocarpospora pleiomorpha</name>
    <dbReference type="NCBI Taxonomy" id="90975"/>
    <lineage>
        <taxon>Bacteria</taxon>
        <taxon>Bacillati</taxon>
        <taxon>Actinomycetota</taxon>
        <taxon>Actinomycetes</taxon>
        <taxon>Streptosporangiales</taxon>
        <taxon>Streptosporangiaceae</taxon>
        <taxon>Acrocarpospora</taxon>
    </lineage>
</organism>
<dbReference type="GO" id="GO:1902600">
    <property type="term" value="P:proton transmembrane transport"/>
    <property type="evidence" value="ECO:0007669"/>
    <property type="project" value="InterPro"/>
</dbReference>
<keyword evidence="9 11" id="KW-0472">Membrane</keyword>
<reference evidence="13 14" key="1">
    <citation type="submission" date="2019-10" db="EMBL/GenBank/DDBJ databases">
        <title>Whole genome shotgun sequence of Acrocarpospora pleiomorpha NBRC 16267.</title>
        <authorList>
            <person name="Ichikawa N."/>
            <person name="Kimura A."/>
            <person name="Kitahashi Y."/>
            <person name="Komaki H."/>
            <person name="Oguchi A."/>
        </authorList>
    </citation>
    <scope>NUCLEOTIDE SEQUENCE [LARGE SCALE GENOMIC DNA]</scope>
    <source>
        <strain evidence="13 14">NBRC 16267</strain>
    </source>
</reference>
<dbReference type="Pfam" id="PF00999">
    <property type="entry name" value="Na_H_Exchanger"/>
    <property type="match status" value="1"/>
</dbReference>
<feature type="transmembrane region" description="Helical" evidence="11">
    <location>
        <begin position="207"/>
        <end position="224"/>
    </location>
</feature>
<evidence type="ECO:0000313" key="13">
    <source>
        <dbReference type="EMBL" id="GES21672.1"/>
    </source>
</evidence>
<dbReference type="AlphaFoldDB" id="A0A5M3XLC1"/>
<comment type="similarity">
    <text evidence="2">Belongs to the monovalent cation:proton antiporter 2 (CPA2) transporter (TC 2.A.37) family.</text>
</comment>
<name>A0A5M3XLC1_9ACTN</name>
<dbReference type="PANTHER" id="PTHR43562">
    <property type="entry name" value="NAPA-TYPE SODIUM/HYDROGEN ANTIPORTER"/>
    <property type="match status" value="1"/>
</dbReference>
<keyword evidence="5 11" id="KW-0812">Transmembrane</keyword>
<dbReference type="PANTHER" id="PTHR43562:SF3">
    <property type="entry name" value="SODIUM ION_PROTON EXCHANGER (EUROFUNG)"/>
    <property type="match status" value="1"/>
</dbReference>
<feature type="transmembrane region" description="Helical" evidence="11">
    <location>
        <begin position="259"/>
        <end position="277"/>
    </location>
</feature>
<dbReference type="Gene3D" id="1.20.1530.20">
    <property type="match status" value="1"/>
</dbReference>
<evidence type="ECO:0000256" key="9">
    <source>
        <dbReference type="ARBA" id="ARBA00023136"/>
    </source>
</evidence>
<evidence type="ECO:0000256" key="3">
    <source>
        <dbReference type="ARBA" id="ARBA00022448"/>
    </source>
</evidence>
<comment type="caution">
    <text evidence="13">The sequence shown here is derived from an EMBL/GenBank/DDBJ whole genome shotgun (WGS) entry which is preliminary data.</text>
</comment>
<evidence type="ECO:0000313" key="14">
    <source>
        <dbReference type="Proteomes" id="UP000377595"/>
    </source>
</evidence>
<dbReference type="Proteomes" id="UP000377595">
    <property type="component" value="Unassembled WGS sequence"/>
</dbReference>
<evidence type="ECO:0000256" key="7">
    <source>
        <dbReference type="ARBA" id="ARBA00023053"/>
    </source>
</evidence>
<evidence type="ECO:0000259" key="12">
    <source>
        <dbReference type="Pfam" id="PF00999"/>
    </source>
</evidence>
<feature type="transmembrane region" description="Helical" evidence="11">
    <location>
        <begin position="103"/>
        <end position="126"/>
    </location>
</feature>
<feature type="transmembrane region" description="Helical" evidence="11">
    <location>
        <begin position="69"/>
        <end position="91"/>
    </location>
</feature>
<evidence type="ECO:0000256" key="1">
    <source>
        <dbReference type="ARBA" id="ARBA00004141"/>
    </source>
</evidence>
<feature type="transmembrane region" description="Helical" evidence="11">
    <location>
        <begin position="322"/>
        <end position="345"/>
    </location>
</feature>
<comment type="subcellular location">
    <subcellularLocation>
        <location evidence="1">Membrane</location>
        <topology evidence="1">Multi-pass membrane protein</topology>
    </subcellularLocation>
</comment>
<evidence type="ECO:0000256" key="2">
    <source>
        <dbReference type="ARBA" id="ARBA00005551"/>
    </source>
</evidence>
<evidence type="ECO:0000256" key="6">
    <source>
        <dbReference type="ARBA" id="ARBA00022989"/>
    </source>
</evidence>
<dbReference type="GO" id="GO:0006814">
    <property type="term" value="P:sodium ion transport"/>
    <property type="evidence" value="ECO:0007669"/>
    <property type="project" value="UniProtKB-KW"/>
</dbReference>
<evidence type="ECO:0000256" key="4">
    <source>
        <dbReference type="ARBA" id="ARBA00022449"/>
    </source>
</evidence>
<feature type="transmembrane region" description="Helical" evidence="11">
    <location>
        <begin position="351"/>
        <end position="372"/>
    </location>
</feature>
<keyword evidence="4" id="KW-0050">Antiport</keyword>
<keyword evidence="6 11" id="KW-1133">Transmembrane helix</keyword>
<keyword evidence="3" id="KW-0813">Transport</keyword>
<evidence type="ECO:0000256" key="10">
    <source>
        <dbReference type="ARBA" id="ARBA00023201"/>
    </source>
</evidence>
<feature type="transmembrane region" description="Helical" evidence="11">
    <location>
        <begin position="41"/>
        <end position="62"/>
    </location>
</feature>